<keyword evidence="3 10" id="KW-0813">Transport</keyword>
<keyword evidence="9 10" id="KW-0472">Membrane</keyword>
<evidence type="ECO:0000313" key="14">
    <source>
        <dbReference type="EMBL" id="RCS56813.1"/>
    </source>
</evidence>
<evidence type="ECO:0000313" key="15">
    <source>
        <dbReference type="Proteomes" id="UP000252357"/>
    </source>
</evidence>
<organism evidence="14 15">
    <name type="scientific">Parvibium lacunae</name>
    <dbReference type="NCBI Taxonomy" id="1888893"/>
    <lineage>
        <taxon>Bacteria</taxon>
        <taxon>Pseudomonadati</taxon>
        <taxon>Pseudomonadota</taxon>
        <taxon>Betaproteobacteria</taxon>
        <taxon>Burkholderiales</taxon>
        <taxon>Alcaligenaceae</taxon>
        <taxon>Parvibium</taxon>
    </lineage>
</organism>
<sequence>MSACPSHPGAVRGAALISAMLIVALAVILIDYLLSQQATLIRLVEMQRTQTQTRLVLDAGINWGRRILQEDARNSSADHWGETWAVALAPTPVNDMLARGQNAAERTDVAADSDTAWLSGKITDSQARYNLRNLYMVNTGNSTTPSGVALNPTELAALTRLWRVLGLNASLTDSLARALRGQANAESGGGETAQPLILTDIDDLRQISGFDAATMRKIEPYLVVLPGPSPLNLNTAPPALIAARIPELEMAGAERLVQERQRAALRDLADLISRFPDRPLQLNPSEVSVSSQYFEIIGQVQWRELTLARQALVWRDAGNTRLLWERAR</sequence>
<dbReference type="InterPro" id="IPR045584">
    <property type="entry name" value="Pilin-like"/>
</dbReference>
<dbReference type="PANTHER" id="PTHR38831:SF1">
    <property type="entry name" value="TYPE II SECRETION SYSTEM PROTEIN K-RELATED"/>
    <property type="match status" value="1"/>
</dbReference>
<keyword evidence="7" id="KW-0653">Protein transport</keyword>
<feature type="transmembrane region" description="Helical" evidence="11">
    <location>
        <begin position="15"/>
        <end position="34"/>
    </location>
</feature>
<dbReference type="InterPro" id="IPR049179">
    <property type="entry name" value="T2SSK_SAM-like_2nd"/>
</dbReference>
<dbReference type="AlphaFoldDB" id="A0A368KZU1"/>
<dbReference type="InterPro" id="IPR038072">
    <property type="entry name" value="GspK_central_sf"/>
</dbReference>
<reference evidence="14 15" key="1">
    <citation type="journal article" date="2018" name="Int. J. Syst. Evol. Microbiol.">
        <title>Parvibium lacunae gen. nov., sp. nov., a new member of the family Alcaligenaceae isolated from a freshwater pond.</title>
        <authorList>
            <person name="Chen W.M."/>
            <person name="Xie P.B."/>
            <person name="Hsu M.Y."/>
            <person name="Sheu S.Y."/>
        </authorList>
    </citation>
    <scope>NUCLEOTIDE SEQUENCE [LARGE SCALE GENOMIC DNA]</scope>
    <source>
        <strain evidence="14 15">KMB9</strain>
    </source>
</reference>
<evidence type="ECO:0000256" key="7">
    <source>
        <dbReference type="ARBA" id="ARBA00022927"/>
    </source>
</evidence>
<evidence type="ECO:0000256" key="5">
    <source>
        <dbReference type="ARBA" id="ARBA00022519"/>
    </source>
</evidence>
<comment type="caution">
    <text evidence="14">The sequence shown here is derived from an EMBL/GenBank/DDBJ whole genome shotgun (WGS) entry which is preliminary data.</text>
</comment>
<keyword evidence="15" id="KW-1185">Reference proteome</keyword>
<dbReference type="NCBIfam" id="NF037980">
    <property type="entry name" value="T2SS_GspK"/>
    <property type="match status" value="1"/>
</dbReference>
<name>A0A368KZU1_9BURK</name>
<evidence type="ECO:0000256" key="10">
    <source>
        <dbReference type="PIRNR" id="PIRNR002786"/>
    </source>
</evidence>
<keyword evidence="6 11" id="KW-0812">Transmembrane</keyword>
<comment type="similarity">
    <text evidence="2 10">Belongs to the GSP K family.</text>
</comment>
<proteinExistence type="inferred from homology"/>
<dbReference type="SUPFAM" id="SSF158544">
    <property type="entry name" value="GspK insert domain-like"/>
    <property type="match status" value="1"/>
</dbReference>
<dbReference type="GO" id="GO:0005886">
    <property type="term" value="C:plasma membrane"/>
    <property type="evidence" value="ECO:0007669"/>
    <property type="project" value="UniProtKB-SubCell"/>
</dbReference>
<dbReference type="Proteomes" id="UP000252357">
    <property type="component" value="Unassembled WGS sequence"/>
</dbReference>
<dbReference type="RefSeq" id="WP_114403414.1">
    <property type="nucleotide sequence ID" value="NZ_QPGB01000005.1"/>
</dbReference>
<dbReference type="EMBL" id="QPGB01000005">
    <property type="protein sequence ID" value="RCS56813.1"/>
    <property type="molecule type" value="Genomic_DNA"/>
</dbReference>
<dbReference type="InterPro" id="IPR049031">
    <property type="entry name" value="T2SSK_SAM-like_1st"/>
</dbReference>
<dbReference type="Gene3D" id="1.10.40.60">
    <property type="entry name" value="EpsJ-like"/>
    <property type="match status" value="2"/>
</dbReference>
<dbReference type="SUPFAM" id="SSF54523">
    <property type="entry name" value="Pili subunits"/>
    <property type="match status" value="1"/>
</dbReference>
<protein>
    <recommendedName>
        <fullName evidence="10">Type II secretion system protein K</fullName>
    </recommendedName>
</protein>
<keyword evidence="5 10" id="KW-0997">Cell inner membrane</keyword>
<evidence type="ECO:0000256" key="8">
    <source>
        <dbReference type="ARBA" id="ARBA00022989"/>
    </source>
</evidence>
<evidence type="ECO:0000256" key="2">
    <source>
        <dbReference type="ARBA" id="ARBA00007246"/>
    </source>
</evidence>
<dbReference type="InterPro" id="IPR005628">
    <property type="entry name" value="GspK"/>
</dbReference>
<evidence type="ECO:0000256" key="3">
    <source>
        <dbReference type="ARBA" id="ARBA00022448"/>
    </source>
</evidence>
<dbReference type="Gene3D" id="3.30.1300.30">
    <property type="entry name" value="GSPII I/J protein-like"/>
    <property type="match status" value="1"/>
</dbReference>
<dbReference type="PANTHER" id="PTHR38831">
    <property type="entry name" value="TYPE II SECRETION SYSTEM PROTEIN K"/>
    <property type="match status" value="1"/>
</dbReference>
<gene>
    <name evidence="14" type="ORF">DU000_10760</name>
</gene>
<evidence type="ECO:0000259" key="12">
    <source>
        <dbReference type="Pfam" id="PF03934"/>
    </source>
</evidence>
<evidence type="ECO:0000256" key="6">
    <source>
        <dbReference type="ARBA" id="ARBA00022692"/>
    </source>
</evidence>
<comment type="subcellular location">
    <subcellularLocation>
        <location evidence="1 10">Cell inner membrane</location>
    </subcellularLocation>
</comment>
<keyword evidence="4 10" id="KW-1003">Cell membrane</keyword>
<feature type="domain" description="T2SS protein K second SAM-like" evidence="12">
    <location>
        <begin position="231"/>
        <end position="273"/>
    </location>
</feature>
<evidence type="ECO:0000259" key="13">
    <source>
        <dbReference type="Pfam" id="PF21687"/>
    </source>
</evidence>
<evidence type="ECO:0000256" key="1">
    <source>
        <dbReference type="ARBA" id="ARBA00004533"/>
    </source>
</evidence>
<evidence type="ECO:0000256" key="9">
    <source>
        <dbReference type="ARBA" id="ARBA00023136"/>
    </source>
</evidence>
<dbReference type="Pfam" id="PF03934">
    <property type="entry name" value="T2SSK"/>
    <property type="match status" value="1"/>
</dbReference>
<evidence type="ECO:0000256" key="11">
    <source>
        <dbReference type="SAM" id="Phobius"/>
    </source>
</evidence>
<dbReference type="OrthoDB" id="5293133at2"/>
<accession>A0A368KZU1</accession>
<feature type="domain" description="T2SS protein K first SAM-like" evidence="13">
    <location>
        <begin position="127"/>
        <end position="226"/>
    </location>
</feature>
<dbReference type="Pfam" id="PF21687">
    <property type="entry name" value="T2SSK_1st"/>
    <property type="match status" value="1"/>
</dbReference>
<evidence type="ECO:0000256" key="4">
    <source>
        <dbReference type="ARBA" id="ARBA00022475"/>
    </source>
</evidence>
<dbReference type="PIRSF" id="PIRSF002786">
    <property type="entry name" value="XcpX"/>
    <property type="match status" value="1"/>
</dbReference>
<dbReference type="GO" id="GO:0009306">
    <property type="term" value="P:protein secretion"/>
    <property type="evidence" value="ECO:0007669"/>
    <property type="project" value="InterPro"/>
</dbReference>
<keyword evidence="8 11" id="KW-1133">Transmembrane helix</keyword>